<organism evidence="1 2">
    <name type="scientific">Frondihabitans sucicola</name>
    <dbReference type="NCBI Taxonomy" id="1268041"/>
    <lineage>
        <taxon>Bacteria</taxon>
        <taxon>Bacillati</taxon>
        <taxon>Actinomycetota</taxon>
        <taxon>Actinomycetes</taxon>
        <taxon>Micrococcales</taxon>
        <taxon>Microbacteriaceae</taxon>
        <taxon>Frondihabitans</taxon>
    </lineage>
</organism>
<proteinExistence type="predicted"/>
<dbReference type="RefSeq" id="WP_286346932.1">
    <property type="nucleotide sequence ID" value="NZ_AP027733.1"/>
</dbReference>
<dbReference type="EMBL" id="AP027733">
    <property type="protein sequence ID" value="BDZ52649.1"/>
    <property type="molecule type" value="Genomic_DNA"/>
</dbReference>
<geneLocation type="plasmid" evidence="1 2">
    <name>pNBRC108728a</name>
</geneLocation>
<dbReference type="Proteomes" id="UP001321486">
    <property type="component" value="Plasmid pNBRC108728a"/>
</dbReference>
<gene>
    <name evidence="1" type="ORF">GCM10025867_48900</name>
</gene>
<keyword evidence="2" id="KW-1185">Reference proteome</keyword>
<name>A0ABN6Y5R8_9MICO</name>
<evidence type="ECO:0000313" key="2">
    <source>
        <dbReference type="Proteomes" id="UP001321486"/>
    </source>
</evidence>
<accession>A0ABN6Y5R8</accession>
<protein>
    <submittedName>
        <fullName evidence="1">Uncharacterized protein</fullName>
    </submittedName>
</protein>
<evidence type="ECO:0000313" key="1">
    <source>
        <dbReference type="EMBL" id="BDZ52649.1"/>
    </source>
</evidence>
<keyword evidence="1" id="KW-0614">Plasmid</keyword>
<reference evidence="2" key="1">
    <citation type="journal article" date="2019" name="Int. J. Syst. Evol. Microbiol.">
        <title>The Global Catalogue of Microorganisms (GCM) 10K type strain sequencing project: providing services to taxonomists for standard genome sequencing and annotation.</title>
        <authorList>
            <consortium name="The Broad Institute Genomics Platform"/>
            <consortium name="The Broad Institute Genome Sequencing Center for Infectious Disease"/>
            <person name="Wu L."/>
            <person name="Ma J."/>
        </authorList>
    </citation>
    <scope>NUCLEOTIDE SEQUENCE [LARGE SCALE GENOMIC DNA]</scope>
    <source>
        <strain evidence="2">NBRC 108728</strain>
    </source>
</reference>
<sequence>MSRSKDIPNLHDFGPSLRGRVIEHRGDALVLRMTDLTEAVITVGGPYSATYIARANVGDAIVVKGFTPGTLLSNPWTVDDETQNVRREYRALTLQAA</sequence>